<organism evidence="1 2">
    <name type="scientific">Melastoma candidum</name>
    <dbReference type="NCBI Taxonomy" id="119954"/>
    <lineage>
        <taxon>Eukaryota</taxon>
        <taxon>Viridiplantae</taxon>
        <taxon>Streptophyta</taxon>
        <taxon>Embryophyta</taxon>
        <taxon>Tracheophyta</taxon>
        <taxon>Spermatophyta</taxon>
        <taxon>Magnoliopsida</taxon>
        <taxon>eudicotyledons</taxon>
        <taxon>Gunneridae</taxon>
        <taxon>Pentapetalae</taxon>
        <taxon>rosids</taxon>
        <taxon>malvids</taxon>
        <taxon>Myrtales</taxon>
        <taxon>Melastomataceae</taxon>
        <taxon>Melastomatoideae</taxon>
        <taxon>Melastomateae</taxon>
        <taxon>Melastoma</taxon>
    </lineage>
</organism>
<dbReference type="EMBL" id="CM042883">
    <property type="protein sequence ID" value="KAI4372711.1"/>
    <property type="molecule type" value="Genomic_DNA"/>
</dbReference>
<dbReference type="Proteomes" id="UP001057402">
    <property type="component" value="Chromosome 4"/>
</dbReference>
<accession>A0ACB9R4F6</accession>
<keyword evidence="2" id="KW-1185">Reference proteome</keyword>
<reference evidence="2" key="1">
    <citation type="journal article" date="2023" name="Front. Plant Sci.">
        <title>Chromosomal-level genome assembly of Melastoma candidum provides insights into trichome evolution.</title>
        <authorList>
            <person name="Zhong Y."/>
            <person name="Wu W."/>
            <person name="Sun C."/>
            <person name="Zou P."/>
            <person name="Liu Y."/>
            <person name="Dai S."/>
            <person name="Zhou R."/>
        </authorList>
    </citation>
    <scope>NUCLEOTIDE SEQUENCE [LARGE SCALE GENOMIC DNA]</scope>
</reference>
<comment type="caution">
    <text evidence="1">The sequence shown here is derived from an EMBL/GenBank/DDBJ whole genome shotgun (WGS) entry which is preliminary data.</text>
</comment>
<evidence type="ECO:0000313" key="1">
    <source>
        <dbReference type="EMBL" id="KAI4372711.1"/>
    </source>
</evidence>
<proteinExistence type="predicted"/>
<sequence length="1214" mass="137406">MPRSHFLPHHLFSRTTRAKITTSASSLPLELPPPPPPVAVYSPVHHRSLCFALAHCLIQRGLLSSARDVLRRIISHRSSSVQDAVSAVLCARARGMDLDSDGFGALVGKLVGCGEHGLAEQFFRDQVTHGGTYGDLSTLNYMITCYCRLGKIVEAVDLYNRIVDSDSFPSKPACYALVRELCAQELVPQAFGVFLGMCDAGMDMGTWIYNLLANKLCQKGHLDETYEVLSLMRERSWLMPTLHQYKALFCSLCNTGQTEKAELLSREMESLGFFIDKVMYTQLIKGYGMDGEMKKAMRVFYRMLNMGCEADNWTCTTIIHGFSRLGLCDKVCFMHNWMIDLGMEPCAATYHVIISSFCKEGNVDCALRILDTIWSQNIVPSVRSFTVLVAALYKEHKVKEADDLCIRMLNAGILPDHLFFFVTMRRQLRGCELELAFVMLQAIAIHGCQFDDPLVSDFGKFKSEGDLEKNIVYLLGQVAKKNFYLTGIAYDIFVGALCFGNNLDVALPLLKQMMSIGCQPVLCTYNSLIRCLCFKGHSEDAETFINLLHVEGPTPDLNTYLVTINELCKQGHVDSALNIFDGAVQRQLNPNVAIYDTIIASLGREMRISEAEDMFERMLQAGVDPDETVYTTMINAYAKSGRLVEARALFKRMVQRSIKPSTHTYSAIISGFVNNNMFKEACRYLEMMLKDGLEPNHVLYTSLIRNFLKRGEFEFAFKLHNLMDSNHIKRDLLTQISLLSGVFQHVKSKKRGRGVGKRVSERAKKTLLYLLQRKALGLGTSDVRAPSDSLSQGVERWALNLLRLSEEEMFMPNLYLYNAKIYGFCQVGEMEKAYEHYQLMQLDGLSPNQVTFTVLIGGYIMRRDIDRAISLFNMMNAEGCPPDAIACNTLLRGLCTLGRLSAALSVVFMMYKRGFIPSIASFKNLLFHFCEIEFIEACIENEMELIFLLMARLDNNSWPFSTPQRGDYRHYFIRAKGCSVLVQLSVRYDCFVYSIKAEEFDYKSLSRKLEIQVDKLILENERLQKECYDEVERVNTEAQNRISEVERSFTKALETERPKLQMEYMESIKELEEKLICNQQKHNREMASRGTSSLKRAMMLLRGCVVAEPVLQVALDADQTTRYPERGGFGDIYSRNFPSRENGNSQKSSIATLSEQVGLQKILTLLESEDANVRIHAVKGIANVSAEEVNQERIVEADGLSSLLDALRMKPFAE</sequence>
<name>A0ACB9R4F6_9MYRT</name>
<evidence type="ECO:0000313" key="2">
    <source>
        <dbReference type="Proteomes" id="UP001057402"/>
    </source>
</evidence>
<gene>
    <name evidence="1" type="ORF">MLD38_010910</name>
</gene>
<protein>
    <submittedName>
        <fullName evidence="1">Uncharacterized protein</fullName>
    </submittedName>
</protein>